<dbReference type="Pfam" id="PF01955">
    <property type="entry name" value="CbiZ"/>
    <property type="match status" value="1"/>
</dbReference>
<dbReference type="RefSeq" id="WP_418889964.1">
    <property type="nucleotide sequence ID" value="NZ_JBEUWX010000001.1"/>
</dbReference>
<dbReference type="EMBL" id="JBEUWX010000001">
    <property type="protein sequence ID" value="MFA9948791.1"/>
    <property type="molecule type" value="Genomic_DNA"/>
</dbReference>
<reference evidence="2" key="1">
    <citation type="submission" date="2024-06" db="EMBL/GenBank/DDBJ databases">
        <title>Radixoralia hellwigii gen. nov., sp nov., isolated from a root canal in the human oral cavity.</title>
        <authorList>
            <person name="Bartsch S."/>
            <person name="Wittmer A."/>
            <person name="Schulz A.-K."/>
            <person name="Neumann-Schaal M."/>
            <person name="Wolf J."/>
            <person name="Gronow S."/>
            <person name="Tennert C."/>
            <person name="Haecker G."/>
            <person name="Cieplik F."/>
            <person name="Al-Ahmad A."/>
        </authorList>
    </citation>
    <scope>NUCLEOTIDE SEQUENCE [LARGE SCALE GENOMIC DNA]</scope>
    <source>
        <strain evidence="2">Wk13</strain>
    </source>
</reference>
<protein>
    <submittedName>
        <fullName evidence="1">Adenosylcobinamide amidohydrolase</fullName>
    </submittedName>
</protein>
<dbReference type="Proteomes" id="UP001574673">
    <property type="component" value="Unassembled WGS sequence"/>
</dbReference>
<proteinExistence type="predicted"/>
<accession>A0ABV4UAG7</accession>
<name>A0ABV4UAG7_9RHOO</name>
<gene>
    <name evidence="1" type="ORF">ABCS64_00365</name>
</gene>
<dbReference type="InterPro" id="IPR052209">
    <property type="entry name" value="CbiZ"/>
</dbReference>
<organism evidence="1 2">
    <name type="scientific">Dentiradicibacter hellwigii</name>
    <dbReference type="NCBI Taxonomy" id="3149053"/>
    <lineage>
        <taxon>Bacteria</taxon>
        <taxon>Pseudomonadati</taxon>
        <taxon>Pseudomonadota</taxon>
        <taxon>Betaproteobacteria</taxon>
        <taxon>Rhodocyclales</taxon>
        <taxon>Rhodocyclaceae</taxon>
        <taxon>Dentiradicibacter</taxon>
    </lineage>
</organism>
<comment type="caution">
    <text evidence="1">The sequence shown here is derived from an EMBL/GenBank/DDBJ whole genome shotgun (WGS) entry which is preliminary data.</text>
</comment>
<dbReference type="PANTHER" id="PTHR35336">
    <property type="entry name" value="ADENOSYLCOBINAMIDE AMIDOHYDROLASE"/>
    <property type="match status" value="1"/>
</dbReference>
<dbReference type="InterPro" id="IPR002808">
    <property type="entry name" value="AdoCbi_amidolase"/>
</dbReference>
<sequence length="311" mass="32513">MRTINHAHFSRTGLTRLSIGLFASLALLLPACAPIGTYNGTDQPPASQLTEAAAPSPITAPPLPAILHAEAEIVRSERDGHWEKTLLVRFPQRRTTLSTSDGLVNAAAVANHAASPALWASLPGDEGRTYLDRVQARMATRLGVRTDDVVKTGTAADMDNLSFVTLKQGPFMVAALVTAGAKTNALRAGTDMSDYVEGQEPRGTINIILLTNARLSVGAMAQAMVVLTEGKTAALEDLKVPSSYTKNAQATGTGTDSIIVVSGASDQSAPHATYVGGHSMLGSLIGKAAYVAVVDALGKQNGFFLPQKQAQ</sequence>
<keyword evidence="2" id="KW-1185">Reference proteome</keyword>
<evidence type="ECO:0000313" key="1">
    <source>
        <dbReference type="EMBL" id="MFA9948791.1"/>
    </source>
</evidence>
<evidence type="ECO:0000313" key="2">
    <source>
        <dbReference type="Proteomes" id="UP001574673"/>
    </source>
</evidence>
<dbReference type="PANTHER" id="PTHR35336:SF5">
    <property type="entry name" value="ADENOSYLCOBINAMIDE AMIDOHYDROLASE"/>
    <property type="match status" value="1"/>
</dbReference>